<evidence type="ECO:0000256" key="4">
    <source>
        <dbReference type="ARBA" id="ARBA00038281"/>
    </source>
</evidence>
<evidence type="ECO:0000313" key="10">
    <source>
        <dbReference type="Proteomes" id="UP000265200"/>
    </source>
</evidence>
<reference evidence="9 10" key="2">
    <citation type="submission" date="2017-04" db="EMBL/GenBank/DDBJ databases">
        <title>CpG methylation of centromeres and impact of large insertions on vertebrate speciation.</title>
        <authorList>
            <person name="Ichikawa K."/>
            <person name="Yoshimura J."/>
            <person name="Morishita S."/>
        </authorList>
    </citation>
    <scope>NUCLEOTIDE SEQUENCE</scope>
    <source>
        <strain evidence="9 10">HSOK</strain>
    </source>
</reference>
<dbReference type="GO" id="GO:0005759">
    <property type="term" value="C:mitochondrial matrix"/>
    <property type="evidence" value="ECO:0007669"/>
    <property type="project" value="UniProtKB-SubCell"/>
</dbReference>
<evidence type="ECO:0000313" key="9">
    <source>
        <dbReference type="Ensembl" id="ENSORLP00015033826.1"/>
    </source>
</evidence>
<dbReference type="Ensembl" id="ENSORLT00015035120.1">
    <property type="protein sequence ID" value="ENSORLP00015033826.1"/>
    <property type="gene ID" value="ENSORLG00015019406.1"/>
</dbReference>
<evidence type="ECO:0000259" key="8">
    <source>
        <dbReference type="PROSITE" id="PS51286"/>
    </source>
</evidence>
<evidence type="ECO:0000256" key="3">
    <source>
        <dbReference type="ARBA" id="ARBA00023128"/>
    </source>
</evidence>
<dbReference type="CDD" id="cd23739">
    <property type="entry name" value="TBRG4-like_N"/>
    <property type="match status" value="1"/>
</dbReference>
<keyword evidence="3" id="KW-0496">Mitochondrion</keyword>
<comment type="subcellular location">
    <subcellularLocation>
        <location evidence="1">Mitochondrion matrix</location>
    </subcellularLocation>
</comment>
<dbReference type="AlphaFoldDB" id="A0A3P9JPA4"/>
<dbReference type="Pfam" id="PF06743">
    <property type="entry name" value="FAST_1"/>
    <property type="match status" value="1"/>
</dbReference>
<dbReference type="Pfam" id="PF08373">
    <property type="entry name" value="RAP"/>
    <property type="match status" value="1"/>
</dbReference>
<organism evidence="9 10">
    <name type="scientific">Oryzias latipes</name>
    <name type="common">Japanese rice fish</name>
    <name type="synonym">Japanese killifish</name>
    <dbReference type="NCBI Taxonomy" id="8090"/>
    <lineage>
        <taxon>Eukaryota</taxon>
        <taxon>Metazoa</taxon>
        <taxon>Chordata</taxon>
        <taxon>Craniata</taxon>
        <taxon>Vertebrata</taxon>
        <taxon>Euteleostomi</taxon>
        <taxon>Actinopterygii</taxon>
        <taxon>Neopterygii</taxon>
        <taxon>Teleostei</taxon>
        <taxon>Neoteleostei</taxon>
        <taxon>Acanthomorphata</taxon>
        <taxon>Ovalentaria</taxon>
        <taxon>Atherinomorphae</taxon>
        <taxon>Beloniformes</taxon>
        <taxon>Adrianichthyidae</taxon>
        <taxon>Oryziinae</taxon>
        <taxon>Oryzias</taxon>
    </lineage>
</organism>
<dbReference type="InterPro" id="IPR013584">
    <property type="entry name" value="RAP"/>
</dbReference>
<dbReference type="PANTHER" id="PTHR21228">
    <property type="entry name" value="FAST LEU-RICH DOMAIN-CONTAINING"/>
    <property type="match status" value="1"/>
</dbReference>
<keyword evidence="2" id="KW-0809">Transit peptide</keyword>
<dbReference type="PANTHER" id="PTHR21228:SF59">
    <property type="entry name" value="FAST KINASE DOMAIN-CONTAINING PROTEIN 4"/>
    <property type="match status" value="1"/>
</dbReference>
<dbReference type="InterPro" id="IPR013579">
    <property type="entry name" value="FAST_2"/>
</dbReference>
<evidence type="ECO:0000256" key="6">
    <source>
        <dbReference type="ARBA" id="ARBA00042265"/>
    </source>
</evidence>
<evidence type="ECO:0000256" key="7">
    <source>
        <dbReference type="ARBA" id="ARBA00043220"/>
    </source>
</evidence>
<dbReference type="InterPro" id="IPR010622">
    <property type="entry name" value="FAST_Leu-rich"/>
</dbReference>
<name>A0A3P9JPA4_ORYLA</name>
<evidence type="ECO:0000256" key="5">
    <source>
        <dbReference type="ARBA" id="ARBA00040471"/>
    </source>
</evidence>
<protein>
    <recommendedName>
        <fullName evidence="5">FAST kinase domain-containing protein 4</fullName>
    </recommendedName>
    <alternativeName>
        <fullName evidence="7">Protein TBRG4</fullName>
    </alternativeName>
    <alternativeName>
        <fullName evidence="6">Transforming growth factor beta regulator 4</fullName>
    </alternativeName>
</protein>
<proteinExistence type="inferred from homology"/>
<dbReference type="GO" id="GO:0044528">
    <property type="term" value="P:regulation of mitochondrial mRNA stability"/>
    <property type="evidence" value="ECO:0007669"/>
    <property type="project" value="InterPro"/>
</dbReference>
<dbReference type="Proteomes" id="UP000265200">
    <property type="component" value="Chromosome 16"/>
</dbReference>
<reference key="1">
    <citation type="journal article" date="2007" name="Nature">
        <title>The medaka draft genome and insights into vertebrate genome evolution.</title>
        <authorList>
            <person name="Kasahara M."/>
            <person name="Naruse K."/>
            <person name="Sasaki S."/>
            <person name="Nakatani Y."/>
            <person name="Qu W."/>
            <person name="Ahsan B."/>
            <person name="Yamada T."/>
            <person name="Nagayasu Y."/>
            <person name="Doi K."/>
            <person name="Kasai Y."/>
            <person name="Jindo T."/>
            <person name="Kobayashi D."/>
            <person name="Shimada A."/>
            <person name="Toyoda A."/>
            <person name="Kuroki Y."/>
            <person name="Fujiyama A."/>
            <person name="Sasaki T."/>
            <person name="Shimizu A."/>
            <person name="Asakawa S."/>
            <person name="Shimizu N."/>
            <person name="Hashimoto S."/>
            <person name="Yang J."/>
            <person name="Lee Y."/>
            <person name="Matsushima K."/>
            <person name="Sugano S."/>
            <person name="Sakaizumi M."/>
            <person name="Narita T."/>
            <person name="Ohishi K."/>
            <person name="Haga S."/>
            <person name="Ohta F."/>
            <person name="Nomoto H."/>
            <person name="Nogata K."/>
            <person name="Morishita T."/>
            <person name="Endo T."/>
            <person name="Shin-I T."/>
            <person name="Takeda H."/>
            <person name="Morishita S."/>
            <person name="Kohara Y."/>
        </authorList>
    </citation>
    <scope>NUCLEOTIDE SEQUENCE [LARGE SCALE GENOMIC DNA]</scope>
    <source>
        <strain>Hd-rR</strain>
    </source>
</reference>
<feature type="domain" description="RAP" evidence="8">
    <location>
        <begin position="565"/>
        <end position="623"/>
    </location>
</feature>
<dbReference type="PROSITE" id="PS51286">
    <property type="entry name" value="RAP"/>
    <property type="match status" value="1"/>
</dbReference>
<reference evidence="9" key="4">
    <citation type="submission" date="2025-09" db="UniProtKB">
        <authorList>
            <consortium name="Ensembl"/>
        </authorList>
    </citation>
    <scope>IDENTIFICATION</scope>
    <source>
        <strain evidence="9">HSOK</strain>
    </source>
</reference>
<reference evidence="9" key="3">
    <citation type="submission" date="2025-08" db="UniProtKB">
        <authorList>
            <consortium name="Ensembl"/>
        </authorList>
    </citation>
    <scope>IDENTIFICATION</scope>
    <source>
        <strain evidence="9">HSOK</strain>
    </source>
</reference>
<sequence>MASRLLCRCARLGCRLSSQTPAAAAVRMHLPAGGSSETPRAKVWSWVTERLMCERGAVTREDPYPTIPVRTQLDELVEKATTPEEVLTAWAQLGGNANQAASSLIRWTQLVLKSKGKFGEQQPELMMDSRLGDMMNTLCQQVSTVWNSNLVNALRTLWLLGVSPTHAALSSLQTEVHWRIRRLSYKQLSSLADWGAFRKAPQDAAIVSSALKQLELRWTEIADSKTVSMLISKGEHMSPTLMDRLEDKGLELSESFTAEEIRRVCVSLAAQSRRSVPLLRALSYHLLQKPSSDFTTPLIMDMAFAYGKLNFHHSQVFQRLASELLPRVPDLSSTDVTRCSKSLGFLKWLHIPLFEAFAEHYTVNSSKYSTSQLCSLLMTFARLGFQPVKGEEFFSKVHMVMEDSLASLEPFLQTDVAWSLCVLQQAKPHYLTPLIQESHVQKLSTGSTVRVENYKLKLLHIAASLHLENPGSSAGPVSSPRILPVSANASPLSVLQRSLRETLQSLVGGKTEVLRVGVNTVYGWTIEGEMVVDCDNKPVDLSKIKAPHLPSGGGDQDLPEGARRLAFLGWEFPNFGSKSRDLLGRFLMMKRHIQLAGFITVEVPYYEWLELKTEWQKLAYLKDKMGKAVAEDMAK</sequence>
<evidence type="ECO:0000256" key="2">
    <source>
        <dbReference type="ARBA" id="ARBA00022946"/>
    </source>
</evidence>
<dbReference type="InterPro" id="IPR050870">
    <property type="entry name" value="FAST_kinase"/>
</dbReference>
<comment type="similarity">
    <text evidence="4">Belongs to the FAST kinase family.</text>
</comment>
<dbReference type="SMART" id="SM00952">
    <property type="entry name" value="RAP"/>
    <property type="match status" value="1"/>
</dbReference>
<evidence type="ECO:0000256" key="1">
    <source>
        <dbReference type="ARBA" id="ARBA00004305"/>
    </source>
</evidence>
<dbReference type="Pfam" id="PF08368">
    <property type="entry name" value="FAST_2"/>
    <property type="match status" value="1"/>
</dbReference>
<accession>A0A3P9JPA4</accession>